<sequence>MSGLWRGAEDCGIRKGRAEEMLHAVKSLMKNLNFTMEQATDALYVPKSEQKRYVRLLND</sequence>
<comment type="caution">
    <text evidence="1">The sequence shown here is derived from an EMBL/GenBank/DDBJ whole genome shotgun (WGS) entry which is preliminary data.</text>
</comment>
<name>A0A9D2NTE8_9FIRM</name>
<gene>
    <name evidence="1" type="ORF">H9702_08500</name>
</gene>
<reference evidence="1" key="2">
    <citation type="submission" date="2021-04" db="EMBL/GenBank/DDBJ databases">
        <authorList>
            <person name="Gilroy R."/>
        </authorList>
    </citation>
    <scope>NUCLEOTIDE SEQUENCE</scope>
    <source>
        <strain evidence="1">CHK187-11901</strain>
    </source>
</reference>
<evidence type="ECO:0000313" key="2">
    <source>
        <dbReference type="Proteomes" id="UP000823896"/>
    </source>
</evidence>
<dbReference type="AlphaFoldDB" id="A0A9D2NTE8"/>
<reference evidence="1" key="1">
    <citation type="journal article" date="2021" name="PeerJ">
        <title>Extensive microbial diversity within the chicken gut microbiome revealed by metagenomics and culture.</title>
        <authorList>
            <person name="Gilroy R."/>
            <person name="Ravi A."/>
            <person name="Getino M."/>
            <person name="Pursley I."/>
            <person name="Horton D.L."/>
            <person name="Alikhan N.F."/>
            <person name="Baker D."/>
            <person name="Gharbi K."/>
            <person name="Hall N."/>
            <person name="Watson M."/>
            <person name="Adriaenssens E.M."/>
            <person name="Foster-Nyarko E."/>
            <person name="Jarju S."/>
            <person name="Secka A."/>
            <person name="Antonio M."/>
            <person name="Oren A."/>
            <person name="Chaudhuri R.R."/>
            <person name="La Ragione R."/>
            <person name="Hildebrand F."/>
            <person name="Pallen M.J."/>
        </authorList>
    </citation>
    <scope>NUCLEOTIDE SEQUENCE</scope>
    <source>
        <strain evidence="1">CHK187-11901</strain>
    </source>
</reference>
<evidence type="ECO:0000313" key="1">
    <source>
        <dbReference type="EMBL" id="HJC37148.1"/>
    </source>
</evidence>
<dbReference type="EMBL" id="DWWM01000055">
    <property type="protein sequence ID" value="HJC37148.1"/>
    <property type="molecule type" value="Genomic_DNA"/>
</dbReference>
<accession>A0A9D2NTE8</accession>
<protein>
    <submittedName>
        <fullName evidence="1">Uncharacterized protein</fullName>
    </submittedName>
</protein>
<proteinExistence type="predicted"/>
<dbReference type="Proteomes" id="UP000823896">
    <property type="component" value="Unassembled WGS sequence"/>
</dbReference>
<organism evidence="1 2">
    <name type="scientific">Candidatus Merdibacter merdavium</name>
    <dbReference type="NCBI Taxonomy" id="2838692"/>
    <lineage>
        <taxon>Bacteria</taxon>
        <taxon>Bacillati</taxon>
        <taxon>Bacillota</taxon>
        <taxon>Erysipelotrichia</taxon>
        <taxon>Erysipelotrichales</taxon>
        <taxon>Erysipelotrichaceae</taxon>
        <taxon>Merdibacter</taxon>
    </lineage>
</organism>